<feature type="domain" description="Nitroreductase" evidence="1">
    <location>
        <begin position="11"/>
        <end position="62"/>
    </location>
</feature>
<gene>
    <name evidence="2" type="ORF">P4I72_34065</name>
</gene>
<dbReference type="InterPro" id="IPR000415">
    <property type="entry name" value="Nitroreductase-like"/>
</dbReference>
<accession>A0ABU6GEP8</accession>
<dbReference type="Pfam" id="PF00881">
    <property type="entry name" value="Nitroreductase"/>
    <property type="match status" value="1"/>
</dbReference>
<dbReference type="Proteomes" id="UP001338137">
    <property type="component" value="Unassembled WGS sequence"/>
</dbReference>
<dbReference type="Gene3D" id="3.40.109.10">
    <property type="entry name" value="NADH Oxidase"/>
    <property type="match status" value="1"/>
</dbReference>
<proteinExistence type="predicted"/>
<protein>
    <submittedName>
        <fullName evidence="2">Nitroreductase family protein</fullName>
    </submittedName>
</protein>
<evidence type="ECO:0000313" key="3">
    <source>
        <dbReference type="Proteomes" id="UP001338137"/>
    </source>
</evidence>
<evidence type="ECO:0000313" key="2">
    <source>
        <dbReference type="EMBL" id="MEC0232135.1"/>
    </source>
</evidence>
<keyword evidence="3" id="KW-1185">Reference proteome</keyword>
<organism evidence="2 3">
    <name type="scientific">Paenibacillus alba</name>
    <dbReference type="NCBI Taxonomy" id="1197127"/>
    <lineage>
        <taxon>Bacteria</taxon>
        <taxon>Bacillati</taxon>
        <taxon>Bacillota</taxon>
        <taxon>Bacilli</taxon>
        <taxon>Bacillales</taxon>
        <taxon>Paenibacillaceae</taxon>
        <taxon>Paenibacillus</taxon>
    </lineage>
</organism>
<dbReference type="RefSeq" id="WP_326076278.1">
    <property type="nucleotide sequence ID" value="NZ_JARLKY010000112.1"/>
</dbReference>
<comment type="caution">
    <text evidence="2">The sequence shown here is derived from an EMBL/GenBank/DDBJ whole genome shotgun (WGS) entry which is preliminary data.</text>
</comment>
<dbReference type="EMBL" id="JARLKY010000112">
    <property type="protein sequence ID" value="MEC0232135.1"/>
    <property type="molecule type" value="Genomic_DNA"/>
</dbReference>
<evidence type="ECO:0000259" key="1">
    <source>
        <dbReference type="Pfam" id="PF00881"/>
    </source>
</evidence>
<name>A0ABU6GEP8_9BACL</name>
<sequence>MLKIANNLYCISERWTVKQFTGEDIPKEVMLALLDDAVWAPFHSRNEPWRGAVQLEMQAQKKLKKNSKKLKKPR</sequence>
<dbReference type="InterPro" id="IPR029479">
    <property type="entry name" value="Nitroreductase"/>
</dbReference>
<dbReference type="SUPFAM" id="SSF55469">
    <property type="entry name" value="FMN-dependent nitroreductase-like"/>
    <property type="match status" value="1"/>
</dbReference>
<reference evidence="2 3" key="1">
    <citation type="submission" date="2023-03" db="EMBL/GenBank/DDBJ databases">
        <title>Bacillus Genome Sequencing.</title>
        <authorList>
            <person name="Dunlap C."/>
        </authorList>
    </citation>
    <scope>NUCLEOTIDE SEQUENCE [LARGE SCALE GENOMIC DNA]</scope>
    <source>
        <strain evidence="2 3">BD-533</strain>
    </source>
</reference>